<dbReference type="NCBIfam" id="NF008217">
    <property type="entry name" value="PRK10984.1"/>
    <property type="match status" value="1"/>
</dbReference>
<name>A0A4R1NI01_9GAMM</name>
<keyword evidence="7" id="KW-1185">Reference proteome</keyword>
<feature type="region of interest" description="Essential for activity" evidence="5">
    <location>
        <begin position="99"/>
        <end position="122"/>
    </location>
</feature>
<keyword evidence="4 5" id="KW-0804">Transcription</keyword>
<dbReference type="InterPro" id="IPR009986">
    <property type="entry name" value="Tscrpt_reg_Crl"/>
</dbReference>
<dbReference type="OrthoDB" id="6428303at2"/>
<evidence type="ECO:0000313" key="6">
    <source>
        <dbReference type="EMBL" id="TCL06697.1"/>
    </source>
</evidence>
<comment type="function">
    <text evidence="5">Binds to the sigma-S subunit of RNA polymerase, activating expression of sigma-S-regulated genes. Stimulates RNA polymerase holoenzyme formation and may bind to several other sigma factors, such as sigma-70 and sigma-32.</text>
</comment>
<comment type="caution">
    <text evidence="6">The sequence shown here is derived from an EMBL/GenBank/DDBJ whole genome shotgun (WGS) entry which is preliminary data.</text>
</comment>
<dbReference type="Gene3D" id="3.30.310.230">
    <property type="entry name" value="Sigma factor-binding protein Crl monomer"/>
    <property type="match status" value="1"/>
</dbReference>
<comment type="similarity">
    <text evidence="5">Belongs to the Crl family.</text>
</comment>
<dbReference type="Proteomes" id="UP000294555">
    <property type="component" value="Unassembled WGS sequence"/>
</dbReference>
<dbReference type="InterPro" id="IPR038208">
    <property type="entry name" value="Tscrpt_reg_Crl_sf"/>
</dbReference>
<dbReference type="GO" id="GO:0005737">
    <property type="term" value="C:cytoplasm"/>
    <property type="evidence" value="ECO:0007669"/>
    <property type="project" value="UniProtKB-SubCell"/>
</dbReference>
<evidence type="ECO:0000256" key="3">
    <source>
        <dbReference type="ARBA" id="ARBA00023159"/>
    </source>
</evidence>
<proteinExistence type="inferred from homology"/>
<evidence type="ECO:0000313" key="7">
    <source>
        <dbReference type="Proteomes" id="UP000294555"/>
    </source>
</evidence>
<dbReference type="AlphaFoldDB" id="A0A4R1NI01"/>
<dbReference type="Pfam" id="PF07417">
    <property type="entry name" value="Crl"/>
    <property type="match status" value="1"/>
</dbReference>
<organism evidence="6 7">
    <name type="scientific">Sodalis ligni</name>
    <dbReference type="NCBI Taxonomy" id="2697027"/>
    <lineage>
        <taxon>Bacteria</taxon>
        <taxon>Pseudomonadati</taxon>
        <taxon>Pseudomonadota</taxon>
        <taxon>Gammaproteobacteria</taxon>
        <taxon>Enterobacterales</taxon>
        <taxon>Bruguierivoracaceae</taxon>
        <taxon>Sodalis</taxon>
    </lineage>
</organism>
<evidence type="ECO:0000256" key="5">
    <source>
        <dbReference type="HAMAP-Rule" id="MF_01178"/>
    </source>
</evidence>
<reference evidence="6 7" key="1">
    <citation type="submission" date="2019-02" db="EMBL/GenBank/DDBJ databases">
        <title>Investigation of anaerobic lignin degradation for improved lignocellulosic biofuels.</title>
        <authorList>
            <person name="Deangelis K."/>
        </authorList>
    </citation>
    <scope>NUCLEOTIDE SEQUENCE [LARGE SCALE GENOMIC DNA]</scope>
    <source>
        <strain evidence="6 7">159R</strain>
    </source>
</reference>
<comment type="subcellular location">
    <subcellularLocation>
        <location evidence="5">Cytoplasm</location>
    </subcellularLocation>
</comment>
<evidence type="ECO:0000256" key="1">
    <source>
        <dbReference type="ARBA" id="ARBA00022490"/>
    </source>
</evidence>
<evidence type="ECO:0000256" key="4">
    <source>
        <dbReference type="ARBA" id="ARBA00023163"/>
    </source>
</evidence>
<sequence length="133" mass="15615">MALVSGHPKSRLMKGFTALGPYIREGQCSDDHFFFDCLAVCINMQPSPEKREFYGWWIDLNAEEKRYTYTYHLGLFDKEGHWSEKKIKEQEVLDKLESSLRQFHTRLRAYIVSLDMTLEPADSFKDHPFSLSS</sequence>
<accession>A0A4R1NI01</accession>
<gene>
    <name evidence="5" type="primary">crl</name>
    <name evidence="6" type="ORF">EZJ58_4981</name>
</gene>
<dbReference type="HAMAP" id="MF_01178">
    <property type="entry name" value="Crl"/>
    <property type="match status" value="1"/>
</dbReference>
<keyword evidence="2 5" id="KW-0805">Transcription regulation</keyword>
<dbReference type="GO" id="GO:0045893">
    <property type="term" value="P:positive regulation of DNA-templated transcription"/>
    <property type="evidence" value="ECO:0007669"/>
    <property type="project" value="UniProtKB-UniRule"/>
</dbReference>
<evidence type="ECO:0000256" key="2">
    <source>
        <dbReference type="ARBA" id="ARBA00023015"/>
    </source>
</evidence>
<keyword evidence="3 5" id="KW-0010">Activator</keyword>
<protein>
    <recommendedName>
        <fullName evidence="5">Sigma factor-binding protein Crl</fullName>
    </recommendedName>
</protein>
<dbReference type="RefSeq" id="WP_132926302.1">
    <property type="nucleotide sequence ID" value="NZ_SJOI01000001.1"/>
</dbReference>
<dbReference type="EMBL" id="SJOI01000001">
    <property type="protein sequence ID" value="TCL06697.1"/>
    <property type="molecule type" value="Genomic_DNA"/>
</dbReference>
<keyword evidence="1 5" id="KW-0963">Cytoplasm</keyword>